<organism evidence="2 3">
    <name type="scientific">Nadsonia fulvescens var. elongata DSM 6958</name>
    <dbReference type="NCBI Taxonomy" id="857566"/>
    <lineage>
        <taxon>Eukaryota</taxon>
        <taxon>Fungi</taxon>
        <taxon>Dikarya</taxon>
        <taxon>Ascomycota</taxon>
        <taxon>Saccharomycotina</taxon>
        <taxon>Dipodascomycetes</taxon>
        <taxon>Dipodascales</taxon>
        <taxon>Dipodascales incertae sedis</taxon>
        <taxon>Nadsonia</taxon>
    </lineage>
</organism>
<evidence type="ECO:0000313" key="2">
    <source>
        <dbReference type="EMBL" id="ODQ67490.1"/>
    </source>
</evidence>
<dbReference type="AlphaFoldDB" id="A0A1E3PQA3"/>
<reference evidence="2 3" key="1">
    <citation type="journal article" date="2016" name="Proc. Natl. Acad. Sci. U.S.A.">
        <title>Comparative genomics of biotechnologically important yeasts.</title>
        <authorList>
            <person name="Riley R."/>
            <person name="Haridas S."/>
            <person name="Wolfe K.H."/>
            <person name="Lopes M.R."/>
            <person name="Hittinger C.T."/>
            <person name="Goeker M."/>
            <person name="Salamov A.A."/>
            <person name="Wisecaver J.H."/>
            <person name="Long T.M."/>
            <person name="Calvey C.H."/>
            <person name="Aerts A.L."/>
            <person name="Barry K.W."/>
            <person name="Choi C."/>
            <person name="Clum A."/>
            <person name="Coughlan A.Y."/>
            <person name="Deshpande S."/>
            <person name="Douglass A.P."/>
            <person name="Hanson S.J."/>
            <person name="Klenk H.-P."/>
            <person name="LaButti K.M."/>
            <person name="Lapidus A."/>
            <person name="Lindquist E.A."/>
            <person name="Lipzen A.M."/>
            <person name="Meier-Kolthoff J.P."/>
            <person name="Ohm R.A."/>
            <person name="Otillar R.P."/>
            <person name="Pangilinan J.L."/>
            <person name="Peng Y."/>
            <person name="Rokas A."/>
            <person name="Rosa C.A."/>
            <person name="Scheuner C."/>
            <person name="Sibirny A.A."/>
            <person name="Slot J.C."/>
            <person name="Stielow J.B."/>
            <person name="Sun H."/>
            <person name="Kurtzman C.P."/>
            <person name="Blackwell M."/>
            <person name="Grigoriev I.V."/>
            <person name="Jeffries T.W."/>
        </authorList>
    </citation>
    <scope>NUCLEOTIDE SEQUENCE [LARGE SCALE GENOMIC DNA]</scope>
    <source>
        <strain evidence="2 3">DSM 6958</strain>
    </source>
</reference>
<evidence type="ECO:0000256" key="1">
    <source>
        <dbReference type="ARBA" id="ARBA00061469"/>
    </source>
</evidence>
<dbReference type="GO" id="GO:0045721">
    <property type="term" value="P:negative regulation of gluconeogenesis"/>
    <property type="evidence" value="ECO:0007669"/>
    <property type="project" value="TreeGrafter"/>
</dbReference>
<dbReference type="Pfam" id="PF09783">
    <property type="entry name" value="Vac_ImportDeg"/>
    <property type="match status" value="1"/>
</dbReference>
<protein>
    <recommendedName>
        <fullName evidence="4">Vacuolar import and degradation protein</fullName>
    </recommendedName>
</protein>
<dbReference type="GO" id="GO:0007039">
    <property type="term" value="P:protein catabolic process in the vacuole"/>
    <property type="evidence" value="ECO:0007669"/>
    <property type="project" value="TreeGrafter"/>
</dbReference>
<dbReference type="GO" id="GO:0005773">
    <property type="term" value="C:vacuole"/>
    <property type="evidence" value="ECO:0007669"/>
    <property type="project" value="GOC"/>
</dbReference>
<dbReference type="GO" id="GO:0043161">
    <property type="term" value="P:proteasome-mediated ubiquitin-dependent protein catabolic process"/>
    <property type="evidence" value="ECO:0007669"/>
    <property type="project" value="TreeGrafter"/>
</dbReference>
<dbReference type="EMBL" id="KV454407">
    <property type="protein sequence ID" value="ODQ67490.1"/>
    <property type="molecule type" value="Genomic_DNA"/>
</dbReference>
<dbReference type="OrthoDB" id="62at2759"/>
<feature type="non-terminal residue" evidence="2">
    <location>
        <position position="185"/>
    </location>
</feature>
<feature type="non-terminal residue" evidence="2">
    <location>
        <position position="1"/>
    </location>
</feature>
<gene>
    <name evidence="2" type="ORF">NADFUDRAFT_14947</name>
</gene>
<dbReference type="InterPro" id="IPR018618">
    <property type="entry name" value="GID4/10-like"/>
</dbReference>
<keyword evidence="3" id="KW-1185">Reference proteome</keyword>
<dbReference type="PANTHER" id="PTHR14534:SF3">
    <property type="entry name" value="GID COMPLEX SUBUNIT 4 HOMOLOG"/>
    <property type="match status" value="1"/>
</dbReference>
<accession>A0A1E3PQA3</accession>
<dbReference type="Proteomes" id="UP000095009">
    <property type="component" value="Unassembled WGS sequence"/>
</dbReference>
<evidence type="ECO:0000313" key="3">
    <source>
        <dbReference type="Proteomes" id="UP000095009"/>
    </source>
</evidence>
<evidence type="ECO:0008006" key="4">
    <source>
        <dbReference type="Google" id="ProtNLM"/>
    </source>
</evidence>
<sequence length="185" mass="21622">SSYLRPGSRFFGTQQSGRTNYEVNVELKIIDIPRSFLSGYFKIEGLTENHPSLTTYFEAEIIGPHYSFFTKHKDWGANEKTDLSHWSRFHSFRMIQNKARSKSYTHPLDINNDSHIFMRWKEKYMVADPTINEIHGASFAGFYYISFDQVLGIITGLYFHSNSEKYQQLDLAHVPDHGRSYSVEF</sequence>
<dbReference type="STRING" id="857566.A0A1E3PQA3"/>
<comment type="similarity">
    <text evidence="1">Belongs to the GID4/VID24 family.</text>
</comment>
<dbReference type="GO" id="GO:0034657">
    <property type="term" value="C:GID complex"/>
    <property type="evidence" value="ECO:0007669"/>
    <property type="project" value="TreeGrafter"/>
</dbReference>
<dbReference type="GO" id="GO:0006623">
    <property type="term" value="P:protein targeting to vacuole"/>
    <property type="evidence" value="ECO:0007669"/>
    <property type="project" value="TreeGrafter"/>
</dbReference>
<dbReference type="PANTHER" id="PTHR14534">
    <property type="entry name" value="VACUOLAR IMPORT AND DEGRADATION PROTEIN 24"/>
    <property type="match status" value="1"/>
</dbReference>
<name>A0A1E3PQA3_9ASCO</name>
<proteinExistence type="inferred from homology"/>